<dbReference type="Gene3D" id="2.30.29.30">
    <property type="entry name" value="Pleckstrin-homology domain (PH domain)/Phosphotyrosine-binding domain (PTB)"/>
    <property type="match status" value="1"/>
</dbReference>
<proteinExistence type="predicted"/>
<keyword evidence="2" id="KW-0256">Endoplasmic reticulum</keyword>
<dbReference type="CDD" id="cd00821">
    <property type="entry name" value="PH"/>
    <property type="match status" value="1"/>
</dbReference>
<comment type="subcellular location">
    <subcellularLocation>
        <location evidence="1">Endoplasmic reticulum</location>
    </subcellularLocation>
</comment>
<dbReference type="Pfam" id="PF01852">
    <property type="entry name" value="START"/>
    <property type="match status" value="1"/>
</dbReference>
<dbReference type="EMBL" id="CACSLK010034050">
    <property type="protein sequence ID" value="CAA0841098.1"/>
    <property type="molecule type" value="Genomic_DNA"/>
</dbReference>
<dbReference type="InterPro" id="IPR045096">
    <property type="entry name" value="EDR2-like"/>
</dbReference>
<dbReference type="SMART" id="SM00234">
    <property type="entry name" value="START"/>
    <property type="match status" value="1"/>
</dbReference>
<protein>
    <submittedName>
        <fullName evidence="5">Pleckstrin homology (PH) and lipid-binding START domains-containing protein</fullName>
    </submittedName>
</protein>
<gene>
    <name evidence="5" type="ORF">SHERM_07132</name>
</gene>
<dbReference type="SUPFAM" id="SSF50729">
    <property type="entry name" value="PH domain-like"/>
    <property type="match status" value="1"/>
</dbReference>
<dbReference type="Proteomes" id="UP001153555">
    <property type="component" value="Unassembled WGS sequence"/>
</dbReference>
<evidence type="ECO:0000256" key="1">
    <source>
        <dbReference type="ARBA" id="ARBA00004240"/>
    </source>
</evidence>
<dbReference type="AlphaFoldDB" id="A0A9N7P1Y8"/>
<dbReference type="Pfam" id="PF07059">
    <property type="entry name" value="EDR2_C"/>
    <property type="match status" value="1"/>
</dbReference>
<dbReference type="InterPro" id="IPR023393">
    <property type="entry name" value="START-like_dom_sf"/>
</dbReference>
<comment type="caution">
    <text evidence="5">The sequence shown here is derived from an EMBL/GenBank/DDBJ whole genome shotgun (WGS) entry which is preliminary data.</text>
</comment>
<dbReference type="PROSITE" id="PS50848">
    <property type="entry name" value="START"/>
    <property type="match status" value="1"/>
</dbReference>
<evidence type="ECO:0000256" key="2">
    <source>
        <dbReference type="ARBA" id="ARBA00022824"/>
    </source>
</evidence>
<dbReference type="GO" id="GO:0008289">
    <property type="term" value="F:lipid binding"/>
    <property type="evidence" value="ECO:0007669"/>
    <property type="project" value="InterPro"/>
</dbReference>
<dbReference type="SMART" id="SM00233">
    <property type="entry name" value="PH"/>
    <property type="match status" value="1"/>
</dbReference>
<dbReference type="OrthoDB" id="9970435at2759"/>
<dbReference type="GO" id="GO:0005783">
    <property type="term" value="C:endoplasmic reticulum"/>
    <property type="evidence" value="ECO:0007669"/>
    <property type="project" value="UniProtKB-SubCell"/>
</dbReference>
<evidence type="ECO:0000313" key="6">
    <source>
        <dbReference type="Proteomes" id="UP001153555"/>
    </source>
</evidence>
<dbReference type="Gene3D" id="3.30.530.20">
    <property type="match status" value="1"/>
</dbReference>
<dbReference type="FunFam" id="3.30.530.20:FF:000068">
    <property type="entry name" value="Pleckstrin homology (PH) and lipid-binding START domains-containing protein"/>
    <property type="match status" value="1"/>
</dbReference>
<evidence type="ECO:0000313" key="5">
    <source>
        <dbReference type="EMBL" id="CAA0841098.1"/>
    </source>
</evidence>
<sequence>MVMSEDEGKMEGWLYLIRFNRFGLQYSRKRYFILQDNCLKSFKSIPTSETEEPVRSAIIDSCVRVMDNGRESHHRKCFFIFTLCNTSNHNDQLKLGATSSEEAAKWIRSLQDAAVKPVTDMFFCSKRKYQPFSLTVTKRMAKRSIDWTAASSSHADVITSDVISPSPWKIFGCENGLRLFKEAKDRDSNGRHWEDTPAIMAVGVINAASEDVFRTVMDIGPSRTEWDFCFYKGTVVEHLDGHTDIIHIQLYNHWLPWSMKRRDLLIRRYWRREGDGTYVILCHSVVHQKCPPQNGYIRACLKSGGFVISPTKQGKESVVKHMLSIDWRSFKSYIRKSSARSLTIRLLGRVAALREYFSARAGNTGPEFQSGELMMDIRVPRDEKEEIKTEIGVKRIKDDEVFEKNSGDSNLTGLDDASDEFFDVLEPSDLLDKGWCSDTTSPDSSFLDKYQPKLSSAANFVKKLHGIAAQRKGYMDLQQVITREESVSWCYGATLTKDSSCNMPCTWGPSDPSSFLIRADNYLIDQKKMKAKGTLMQMVAADWVRSDKREDDIAGRYGGIVQKYAARGGPEFFFVINLQIPGSTTYSLALYYMLKTPLAETPLLERFVNEDDAFRNSRFKLIPYISKGSWIVKQSVGRKACLVGQALEINYFRGKNYIELGVDVGSSTVARGVVSLVLGYLNNLVIEMAFLIQGNTAEELPEVLLGTCRLNHLDASKSVSTDSINNS</sequence>
<reference evidence="5" key="1">
    <citation type="submission" date="2019-12" db="EMBL/GenBank/DDBJ databases">
        <authorList>
            <person name="Scholes J."/>
        </authorList>
    </citation>
    <scope>NUCLEOTIDE SEQUENCE</scope>
</reference>
<dbReference type="InterPro" id="IPR011993">
    <property type="entry name" value="PH-like_dom_sf"/>
</dbReference>
<dbReference type="PANTHER" id="PTHR12136:SF115">
    <property type="entry name" value="PROTEIN ENHANCED DISEASE RESISTANCE 2-LIKE ISOFORM X1"/>
    <property type="match status" value="1"/>
</dbReference>
<accession>A0A9N7P1Y8</accession>
<dbReference type="InterPro" id="IPR002913">
    <property type="entry name" value="START_lipid-bd_dom"/>
</dbReference>
<dbReference type="Pfam" id="PF00169">
    <property type="entry name" value="PH"/>
    <property type="match status" value="1"/>
</dbReference>
<name>A0A9N7P1Y8_STRHE</name>
<keyword evidence="6" id="KW-1185">Reference proteome</keyword>
<dbReference type="SUPFAM" id="SSF55961">
    <property type="entry name" value="Bet v1-like"/>
    <property type="match status" value="1"/>
</dbReference>
<dbReference type="PROSITE" id="PS50003">
    <property type="entry name" value="PH_DOMAIN"/>
    <property type="match status" value="1"/>
</dbReference>
<dbReference type="InterPro" id="IPR009769">
    <property type="entry name" value="EDR2_C"/>
</dbReference>
<evidence type="ECO:0000259" key="3">
    <source>
        <dbReference type="PROSITE" id="PS50003"/>
    </source>
</evidence>
<feature type="domain" description="START" evidence="4">
    <location>
        <begin position="147"/>
        <end position="326"/>
    </location>
</feature>
<evidence type="ECO:0000259" key="4">
    <source>
        <dbReference type="PROSITE" id="PS50848"/>
    </source>
</evidence>
<feature type="domain" description="PH" evidence="3">
    <location>
        <begin position="7"/>
        <end position="115"/>
    </location>
</feature>
<dbReference type="PANTHER" id="PTHR12136">
    <property type="entry name" value="ENHANCED DISEASE RESISTANCE-RELATED"/>
    <property type="match status" value="1"/>
</dbReference>
<dbReference type="InterPro" id="IPR001849">
    <property type="entry name" value="PH_domain"/>
</dbReference>
<organism evidence="5 6">
    <name type="scientific">Striga hermonthica</name>
    <name type="common">Purple witchweed</name>
    <name type="synonym">Buchnera hermonthica</name>
    <dbReference type="NCBI Taxonomy" id="68872"/>
    <lineage>
        <taxon>Eukaryota</taxon>
        <taxon>Viridiplantae</taxon>
        <taxon>Streptophyta</taxon>
        <taxon>Embryophyta</taxon>
        <taxon>Tracheophyta</taxon>
        <taxon>Spermatophyta</taxon>
        <taxon>Magnoliopsida</taxon>
        <taxon>eudicotyledons</taxon>
        <taxon>Gunneridae</taxon>
        <taxon>Pentapetalae</taxon>
        <taxon>asterids</taxon>
        <taxon>lamiids</taxon>
        <taxon>Lamiales</taxon>
        <taxon>Orobanchaceae</taxon>
        <taxon>Buchnereae</taxon>
        <taxon>Striga</taxon>
    </lineage>
</organism>
<dbReference type="CDD" id="cd00177">
    <property type="entry name" value="START"/>
    <property type="match status" value="1"/>
</dbReference>